<dbReference type="InterPro" id="IPR051462">
    <property type="entry name" value="CBS_domain-containing"/>
</dbReference>
<proteinExistence type="predicted"/>
<keyword evidence="2" id="KW-0129">CBS domain</keyword>
<dbReference type="PANTHER" id="PTHR48108:SF34">
    <property type="entry name" value="CBS DOMAIN-CONTAINING PROTEIN YHCV"/>
    <property type="match status" value="1"/>
</dbReference>
<keyword evidence="1" id="KW-0677">Repeat</keyword>
<dbReference type="PROSITE" id="PS51371">
    <property type="entry name" value="CBS"/>
    <property type="match status" value="2"/>
</dbReference>
<dbReference type="InterPro" id="IPR046342">
    <property type="entry name" value="CBS_dom_sf"/>
</dbReference>
<comment type="caution">
    <text evidence="4">The sequence shown here is derived from an EMBL/GenBank/DDBJ whole genome shotgun (WGS) entry which is preliminary data.</text>
</comment>
<dbReference type="Gene3D" id="3.10.580.10">
    <property type="entry name" value="CBS-domain"/>
    <property type="match status" value="1"/>
</dbReference>
<dbReference type="InterPro" id="IPR000644">
    <property type="entry name" value="CBS_dom"/>
</dbReference>
<keyword evidence="5" id="KW-1185">Reference proteome</keyword>
<feature type="domain" description="CBS" evidence="3">
    <location>
        <begin position="9"/>
        <end position="65"/>
    </location>
</feature>
<organism evidence="4 5">
    <name type="scientific">Amycolatopsis acididurans</name>
    <dbReference type="NCBI Taxonomy" id="2724524"/>
    <lineage>
        <taxon>Bacteria</taxon>
        <taxon>Bacillati</taxon>
        <taxon>Actinomycetota</taxon>
        <taxon>Actinomycetes</taxon>
        <taxon>Pseudonocardiales</taxon>
        <taxon>Pseudonocardiaceae</taxon>
        <taxon>Amycolatopsis</taxon>
    </lineage>
</organism>
<dbReference type="PANTHER" id="PTHR48108">
    <property type="entry name" value="CBS DOMAIN-CONTAINING PROTEIN CBSX2, CHLOROPLASTIC"/>
    <property type="match status" value="1"/>
</dbReference>
<dbReference type="EMBL" id="JAAXLS010000002">
    <property type="protein sequence ID" value="NKQ52095.1"/>
    <property type="molecule type" value="Genomic_DNA"/>
</dbReference>
<dbReference type="Proteomes" id="UP000715441">
    <property type="component" value="Unassembled WGS sequence"/>
</dbReference>
<dbReference type="RefSeq" id="WP_168511646.1">
    <property type="nucleotide sequence ID" value="NZ_JAAXLS010000002.1"/>
</dbReference>
<protein>
    <submittedName>
        <fullName evidence="4">CBS domain-containing protein</fullName>
    </submittedName>
</protein>
<sequence length="139" mass="15123">MAPTVKEIMTRDPVTLAPTATVREAARQMRERDIGNVLVADGNDLRGIVTDRDIVVRGLAERDDLSDCHLSDVCSDRVVTADPNEDAEETIRRMRQNSIRRIAVVEQGKPVGVLSLGDAAMEKDPNSALGEISSARGNQ</sequence>
<reference evidence="4 5" key="1">
    <citation type="submission" date="2020-04" db="EMBL/GenBank/DDBJ databases">
        <title>Novel species.</title>
        <authorList>
            <person name="Teo W.F.A."/>
            <person name="Lipun K."/>
            <person name="Srisuk N."/>
            <person name="Duangmal K."/>
        </authorList>
    </citation>
    <scope>NUCLEOTIDE SEQUENCE [LARGE SCALE GENOMIC DNA]</scope>
    <source>
        <strain evidence="4 5">K13G38</strain>
    </source>
</reference>
<evidence type="ECO:0000313" key="4">
    <source>
        <dbReference type="EMBL" id="NKQ52095.1"/>
    </source>
</evidence>
<dbReference type="SUPFAM" id="SSF54631">
    <property type="entry name" value="CBS-domain pair"/>
    <property type="match status" value="1"/>
</dbReference>
<feature type="domain" description="CBS" evidence="3">
    <location>
        <begin position="74"/>
        <end position="129"/>
    </location>
</feature>
<dbReference type="CDD" id="cd04622">
    <property type="entry name" value="CBS_pair_HRP1_like"/>
    <property type="match status" value="1"/>
</dbReference>
<evidence type="ECO:0000313" key="5">
    <source>
        <dbReference type="Proteomes" id="UP000715441"/>
    </source>
</evidence>
<dbReference type="Pfam" id="PF00571">
    <property type="entry name" value="CBS"/>
    <property type="match status" value="2"/>
</dbReference>
<gene>
    <name evidence="4" type="ORF">HFP15_04285</name>
</gene>
<evidence type="ECO:0000259" key="3">
    <source>
        <dbReference type="PROSITE" id="PS51371"/>
    </source>
</evidence>
<evidence type="ECO:0000256" key="1">
    <source>
        <dbReference type="ARBA" id="ARBA00022737"/>
    </source>
</evidence>
<evidence type="ECO:0000256" key="2">
    <source>
        <dbReference type="PROSITE-ProRule" id="PRU00703"/>
    </source>
</evidence>
<accession>A0ABX1IX72</accession>
<name>A0ABX1IX72_9PSEU</name>
<dbReference type="SMART" id="SM00116">
    <property type="entry name" value="CBS"/>
    <property type="match status" value="2"/>
</dbReference>